<dbReference type="AlphaFoldDB" id="A0A1B6KHZ2"/>
<gene>
    <name evidence="1" type="ORF">g.51354</name>
</gene>
<accession>A0A1B6KHZ2</accession>
<sequence>TVGNISIWTKVDDPKSLSRFELGGKFERVVPVTVSSKLARSVEKVYKDLGLSFVYLEKSVVWWRRDVNTSSLAVHLCYKEGRVCRYPRLLPSPLRMGYE</sequence>
<proteinExistence type="predicted"/>
<feature type="non-terminal residue" evidence="1">
    <location>
        <position position="1"/>
    </location>
</feature>
<evidence type="ECO:0000313" key="1">
    <source>
        <dbReference type="EMBL" id="JAT11078.1"/>
    </source>
</evidence>
<organism evidence="1">
    <name type="scientific">Graphocephala atropunctata</name>
    <dbReference type="NCBI Taxonomy" id="36148"/>
    <lineage>
        <taxon>Eukaryota</taxon>
        <taxon>Metazoa</taxon>
        <taxon>Ecdysozoa</taxon>
        <taxon>Arthropoda</taxon>
        <taxon>Hexapoda</taxon>
        <taxon>Insecta</taxon>
        <taxon>Pterygota</taxon>
        <taxon>Neoptera</taxon>
        <taxon>Paraneoptera</taxon>
        <taxon>Hemiptera</taxon>
        <taxon>Auchenorrhyncha</taxon>
        <taxon>Membracoidea</taxon>
        <taxon>Cicadellidae</taxon>
        <taxon>Cicadellinae</taxon>
        <taxon>Cicadellini</taxon>
        <taxon>Graphocephala</taxon>
    </lineage>
</organism>
<dbReference type="EMBL" id="GEBQ01028899">
    <property type="protein sequence ID" value="JAT11078.1"/>
    <property type="molecule type" value="Transcribed_RNA"/>
</dbReference>
<name>A0A1B6KHZ2_9HEMI</name>
<feature type="non-terminal residue" evidence="1">
    <location>
        <position position="99"/>
    </location>
</feature>
<protein>
    <submittedName>
        <fullName evidence="1">Uncharacterized protein</fullName>
    </submittedName>
</protein>
<reference evidence="1" key="1">
    <citation type="submission" date="2015-11" db="EMBL/GenBank/DDBJ databases">
        <title>De novo transcriptome assembly of four potential Pierce s Disease insect vectors from Arizona vineyards.</title>
        <authorList>
            <person name="Tassone E.E."/>
        </authorList>
    </citation>
    <scope>NUCLEOTIDE SEQUENCE</scope>
</reference>